<evidence type="ECO:0000313" key="7">
    <source>
        <dbReference type="Proteomes" id="UP000427636"/>
    </source>
</evidence>
<keyword evidence="2" id="KW-0479">Metal-binding</keyword>
<dbReference type="InterPro" id="IPR058240">
    <property type="entry name" value="rSAM_sf"/>
</dbReference>
<dbReference type="RefSeq" id="WP_006364017.1">
    <property type="nucleotide sequence ID" value="NZ_CP046313.1"/>
</dbReference>
<dbReference type="InterPro" id="IPR013785">
    <property type="entry name" value="Aldolase_TIM"/>
</dbReference>
<dbReference type="Proteomes" id="UP000427636">
    <property type="component" value="Chromosome"/>
</dbReference>
<dbReference type="PANTHER" id="PTHR11228:SF34">
    <property type="entry name" value="TUNGSTEN-CONTAINING ALDEHYDE FERREDOXIN OXIDOREDUCTASE COFACTOR MODIFYING PROTEIN"/>
    <property type="match status" value="1"/>
</dbReference>
<feature type="domain" description="Radical SAM core" evidence="5">
    <location>
        <begin position="14"/>
        <end position="122"/>
    </location>
</feature>
<dbReference type="Gene3D" id="3.20.20.70">
    <property type="entry name" value="Aldolase class I"/>
    <property type="match status" value="1"/>
</dbReference>
<dbReference type="InterPro" id="IPR007197">
    <property type="entry name" value="rSAM"/>
</dbReference>
<dbReference type="InterPro" id="IPR050377">
    <property type="entry name" value="Radical_SAM_PqqE_MftC-like"/>
</dbReference>
<dbReference type="PANTHER" id="PTHR11228">
    <property type="entry name" value="RADICAL SAM DOMAIN PROTEIN"/>
    <property type="match status" value="1"/>
</dbReference>
<organism evidence="6 7">
    <name type="scientific">Gemella sanguinis</name>
    <dbReference type="NCBI Taxonomy" id="84135"/>
    <lineage>
        <taxon>Bacteria</taxon>
        <taxon>Bacillati</taxon>
        <taxon>Bacillota</taxon>
        <taxon>Bacilli</taxon>
        <taxon>Bacillales</taxon>
        <taxon>Gemellaceae</taxon>
        <taxon>Gemella</taxon>
    </lineage>
</organism>
<evidence type="ECO:0000259" key="5">
    <source>
        <dbReference type="Pfam" id="PF04055"/>
    </source>
</evidence>
<accession>A0ABX6FG55</accession>
<evidence type="ECO:0000256" key="3">
    <source>
        <dbReference type="ARBA" id="ARBA00023004"/>
    </source>
</evidence>
<evidence type="ECO:0000256" key="2">
    <source>
        <dbReference type="ARBA" id="ARBA00022723"/>
    </source>
</evidence>
<protein>
    <submittedName>
        <fullName evidence="6">Radical SAM protein</fullName>
    </submittedName>
</protein>
<dbReference type="EMBL" id="CP046313">
    <property type="protein sequence ID" value="QGS07366.1"/>
    <property type="molecule type" value="Genomic_DNA"/>
</dbReference>
<proteinExistence type="predicted"/>
<dbReference type="SUPFAM" id="SSF102114">
    <property type="entry name" value="Radical SAM enzymes"/>
    <property type="match status" value="1"/>
</dbReference>
<name>A0ABX6FG55_9BACL</name>
<keyword evidence="1" id="KW-0949">S-adenosyl-L-methionine</keyword>
<keyword evidence="7" id="KW-1185">Reference proteome</keyword>
<reference evidence="6 7" key="1">
    <citation type="submission" date="2019-11" db="EMBL/GenBank/DDBJ databases">
        <title>FDA dAtabase for Regulatory Grade micrObial Sequences (FDA-ARGOS): Supporting development and validation of Infectious Disease Dx tests.</title>
        <authorList>
            <person name="Turner S."/>
            <person name="Byrd R."/>
            <person name="Tallon L."/>
            <person name="Sadzewicz L."/>
            <person name="Vavikolanu K."/>
            <person name="Mehta A."/>
            <person name="Aluvathingal J."/>
            <person name="Nadendla S."/>
            <person name="Myers T."/>
            <person name="Yan Y."/>
            <person name="Sichtig H."/>
        </authorList>
    </citation>
    <scope>NUCLEOTIDE SEQUENCE [LARGE SCALE GENOMIC DNA]</scope>
    <source>
        <strain evidence="6 7">FDAARGOS_742</strain>
    </source>
</reference>
<dbReference type="GeneID" id="84802269"/>
<sequence>MLVQPIDPKIITVVTTYKCTAACRECCFQCSPKINVRLTYEEINRFITTAVREFKDSIQLCVFTGGECTLLGEDLFKSIKLAKSMGLMTRIVTNGFWARTEKTAKKMVLKLKEAGLDEINYSTGDNHLEWIDFNTIKNAVLASCSEGITTLVSIETFNGAKFDYNSFISDKMILNLIENSKLQVVNASWIPMKNEELLKTYERELDDKYNYKGCDSLLAFLGLNPFNEVISCCGITMEYIETMKLGKISKDNLRALHYNQFNDFLKIWIFTEGPEKILYFASNKNEKLKKYTKNIVHSCQACAYIYNSKDVQKTLLEHYEEVIPNILLKYELKMRNYN</sequence>
<evidence type="ECO:0000256" key="4">
    <source>
        <dbReference type="ARBA" id="ARBA00023014"/>
    </source>
</evidence>
<evidence type="ECO:0000313" key="6">
    <source>
        <dbReference type="EMBL" id="QGS07366.1"/>
    </source>
</evidence>
<keyword evidence="4" id="KW-0411">Iron-sulfur</keyword>
<keyword evidence="3" id="KW-0408">Iron</keyword>
<dbReference type="CDD" id="cd01335">
    <property type="entry name" value="Radical_SAM"/>
    <property type="match status" value="1"/>
</dbReference>
<dbReference type="Pfam" id="PF04055">
    <property type="entry name" value="Radical_SAM"/>
    <property type="match status" value="1"/>
</dbReference>
<evidence type="ECO:0000256" key="1">
    <source>
        <dbReference type="ARBA" id="ARBA00022691"/>
    </source>
</evidence>
<dbReference type="SFLD" id="SFLDS00029">
    <property type="entry name" value="Radical_SAM"/>
    <property type="match status" value="1"/>
</dbReference>
<gene>
    <name evidence="6" type="ORF">FOC50_03235</name>
</gene>